<comment type="caution">
    <text evidence="2">The sequence shown here is derived from an EMBL/GenBank/DDBJ whole genome shotgun (WGS) entry which is preliminary data.</text>
</comment>
<organism evidence="2 3">
    <name type="scientific">Ephemerocybe angulata</name>
    <dbReference type="NCBI Taxonomy" id="980116"/>
    <lineage>
        <taxon>Eukaryota</taxon>
        <taxon>Fungi</taxon>
        <taxon>Dikarya</taxon>
        <taxon>Basidiomycota</taxon>
        <taxon>Agaricomycotina</taxon>
        <taxon>Agaricomycetes</taxon>
        <taxon>Agaricomycetidae</taxon>
        <taxon>Agaricales</taxon>
        <taxon>Agaricineae</taxon>
        <taxon>Psathyrellaceae</taxon>
        <taxon>Ephemerocybe</taxon>
    </lineage>
</organism>
<dbReference type="Proteomes" id="UP000541558">
    <property type="component" value="Unassembled WGS sequence"/>
</dbReference>
<sequence>MGEQLSGPFDYSFSPPDLSFHDKLLGQDERQTMPAGLGIEDLPLETLSRNKIFKKLFADYQTAAAQVARSSEFSQALYEENLRLRRDVQALQSQAGQNQPHGYHMSASLAPSDSISNTTNPDYPLAGHSLKRTRPVAFPKDLPQEVLWNLSDCQGDRDCGTNSNNASRPAMRFALRERDGTLVREDKYAEIKGDVVALCQSNLATLKEPKTARRSGKPASRTMTWYKSHYREIWEELVAELEKRHDVLQLCAGSWKAEHMISSHLNAASSTAKRAGTPASKGKGKARERTLSISDADDSDKEERQTDQVNTDYPQTPSSGKRPRSKSQQVIQNGVEGKESPSKPKKPRTEPKEGDLAKKAHKGDLDNIFGLKSPSPRRKQDLGANAMDSTSNPPPSKTIDISGIAVQSLSCDHPSIGDAVALMDRLKHIADNSAKYPPQEPGSTVIEYITRLETADPNSTMYSDDETNLGWGHYQFTGGDMRISTVVTSWKEIGSVSVAHRLLAASIRTCRVARYICYQRKVSESGGYISDMYLGLLIDALWSSVKDLGAENKSPEPESSGIAAETFESLNTTTADSLKMWIAKHGISCTKGAKKADMINAIIASKNIPSGNEILDMLPKRRGKGKKSPASPE</sequence>
<feature type="compositionally biased region" description="Polar residues" evidence="1">
    <location>
        <begin position="109"/>
        <end position="119"/>
    </location>
</feature>
<proteinExistence type="predicted"/>
<feature type="compositionally biased region" description="Polar residues" evidence="1">
    <location>
        <begin position="307"/>
        <end position="319"/>
    </location>
</feature>
<dbReference type="EMBL" id="JAACJK010000223">
    <property type="protein sequence ID" value="KAF5313724.1"/>
    <property type="molecule type" value="Genomic_DNA"/>
</dbReference>
<evidence type="ECO:0000313" key="2">
    <source>
        <dbReference type="EMBL" id="KAF5313724.1"/>
    </source>
</evidence>
<gene>
    <name evidence="2" type="ORF">D9611_010072</name>
</gene>
<accession>A0A8H5EVB1</accession>
<evidence type="ECO:0000313" key="3">
    <source>
        <dbReference type="Proteomes" id="UP000541558"/>
    </source>
</evidence>
<reference evidence="2 3" key="1">
    <citation type="journal article" date="2020" name="ISME J.">
        <title>Uncovering the hidden diversity of litter-decomposition mechanisms in mushroom-forming fungi.</title>
        <authorList>
            <person name="Floudas D."/>
            <person name="Bentzer J."/>
            <person name="Ahren D."/>
            <person name="Johansson T."/>
            <person name="Persson P."/>
            <person name="Tunlid A."/>
        </authorList>
    </citation>
    <scope>NUCLEOTIDE SEQUENCE [LARGE SCALE GENOMIC DNA]</scope>
    <source>
        <strain evidence="2 3">CBS 175.51</strain>
    </source>
</reference>
<feature type="region of interest" description="Disordered" evidence="1">
    <location>
        <begin position="614"/>
        <end position="633"/>
    </location>
</feature>
<keyword evidence="3" id="KW-1185">Reference proteome</keyword>
<feature type="region of interest" description="Disordered" evidence="1">
    <location>
        <begin position="267"/>
        <end position="398"/>
    </location>
</feature>
<dbReference type="AlphaFoldDB" id="A0A8H5EVB1"/>
<protein>
    <submittedName>
        <fullName evidence="2">Uncharacterized protein</fullName>
    </submittedName>
</protein>
<feature type="region of interest" description="Disordered" evidence="1">
    <location>
        <begin position="92"/>
        <end position="119"/>
    </location>
</feature>
<evidence type="ECO:0000256" key="1">
    <source>
        <dbReference type="SAM" id="MobiDB-lite"/>
    </source>
</evidence>
<dbReference type="OrthoDB" id="3227833at2759"/>
<name>A0A8H5EVB1_9AGAR</name>
<feature type="compositionally biased region" description="Basic and acidic residues" evidence="1">
    <location>
        <begin position="336"/>
        <end position="365"/>
    </location>
</feature>